<keyword evidence="1" id="KW-0521">NADP</keyword>
<reference evidence="3" key="1">
    <citation type="submission" date="2018-06" db="EMBL/GenBank/DDBJ databases">
        <authorList>
            <person name="Zhirakovskaya E."/>
        </authorList>
    </citation>
    <scope>NUCLEOTIDE SEQUENCE</scope>
</reference>
<dbReference type="Gene3D" id="3.40.50.720">
    <property type="entry name" value="NAD(P)-binding Rossmann-like Domain"/>
    <property type="match status" value="1"/>
</dbReference>
<gene>
    <name evidence="3" type="ORF">MNBD_ALPHA05-1882</name>
</gene>
<name>A0A3B0REU8_9ZZZZ</name>
<dbReference type="PANTHER" id="PTHR48106:SF8">
    <property type="entry name" value="OS02G0805600 PROTEIN"/>
    <property type="match status" value="1"/>
</dbReference>
<proteinExistence type="predicted"/>
<dbReference type="GO" id="GO:0003960">
    <property type="term" value="F:quinone reductase (NADPH) activity"/>
    <property type="evidence" value="ECO:0007669"/>
    <property type="project" value="UniProtKB-EC"/>
</dbReference>
<sequence>LDMAGGDFVERNLACLNPGGRHVSIAFLRGATANINILAIMRKRLRLSGSTMKARQPAEKARLAAGLRETIWPLIEAGKIKPVIDEVFALKDAPKAHTRMESGAHIGKIVLKID</sequence>
<dbReference type="SUPFAM" id="SSF51735">
    <property type="entry name" value="NAD(P)-binding Rossmann-fold domains"/>
    <property type="match status" value="1"/>
</dbReference>
<dbReference type="Pfam" id="PF13602">
    <property type="entry name" value="ADH_zinc_N_2"/>
    <property type="match status" value="1"/>
</dbReference>
<evidence type="ECO:0000256" key="2">
    <source>
        <dbReference type="ARBA" id="ARBA00023002"/>
    </source>
</evidence>
<dbReference type="AlphaFoldDB" id="A0A3B0REU8"/>
<dbReference type="Gene3D" id="3.90.180.10">
    <property type="entry name" value="Medium-chain alcohol dehydrogenases, catalytic domain"/>
    <property type="match status" value="1"/>
</dbReference>
<organism evidence="3">
    <name type="scientific">hydrothermal vent metagenome</name>
    <dbReference type="NCBI Taxonomy" id="652676"/>
    <lineage>
        <taxon>unclassified sequences</taxon>
        <taxon>metagenomes</taxon>
        <taxon>ecological metagenomes</taxon>
    </lineage>
</organism>
<dbReference type="InterPro" id="IPR036291">
    <property type="entry name" value="NAD(P)-bd_dom_sf"/>
</dbReference>
<dbReference type="EMBL" id="UOEH01000041">
    <property type="protein sequence ID" value="VAV90482.1"/>
    <property type="molecule type" value="Genomic_DNA"/>
</dbReference>
<dbReference type="PANTHER" id="PTHR48106">
    <property type="entry name" value="QUINONE OXIDOREDUCTASE PIG3-RELATED"/>
    <property type="match status" value="1"/>
</dbReference>
<evidence type="ECO:0000313" key="3">
    <source>
        <dbReference type="EMBL" id="VAV90482.1"/>
    </source>
</evidence>
<dbReference type="EC" id="1.6.5.5" evidence="3"/>
<accession>A0A3B0REU8</accession>
<dbReference type="GO" id="GO:0070402">
    <property type="term" value="F:NADPH binding"/>
    <property type="evidence" value="ECO:0007669"/>
    <property type="project" value="TreeGrafter"/>
</dbReference>
<evidence type="ECO:0000256" key="1">
    <source>
        <dbReference type="ARBA" id="ARBA00022857"/>
    </source>
</evidence>
<protein>
    <submittedName>
        <fullName evidence="3">Quinone oxidoreductase</fullName>
        <ecNumber evidence="3">1.6.5.5</ecNumber>
    </submittedName>
</protein>
<feature type="non-terminal residue" evidence="3">
    <location>
        <position position="1"/>
    </location>
</feature>
<keyword evidence="2 3" id="KW-0560">Oxidoreductase</keyword>